<evidence type="ECO:0000313" key="2">
    <source>
        <dbReference type="Proteomes" id="UP000817854"/>
    </source>
</evidence>
<dbReference type="EMBL" id="VEVQ02000003">
    <property type="protein sequence ID" value="NHN25204.1"/>
    <property type="molecule type" value="Genomic_DNA"/>
</dbReference>
<comment type="caution">
    <text evidence="1">The sequence shown here is derived from an EMBL/GenBank/DDBJ whole genome shotgun (WGS) entry which is preliminary data.</text>
</comment>
<proteinExistence type="predicted"/>
<reference evidence="1" key="2">
    <citation type="submission" date="2020-02" db="EMBL/GenBank/DDBJ databases">
        <title>Flavobacterium profundi sp. nov., isolated from a deep-sea seamount.</title>
        <authorList>
            <person name="Zhang D.-C."/>
        </authorList>
    </citation>
    <scope>NUCLEOTIDE SEQUENCE</scope>
    <source>
        <strain evidence="1">EC11</strain>
    </source>
</reference>
<dbReference type="RefSeq" id="WP_140961125.1">
    <property type="nucleotide sequence ID" value="NZ_VEVQ02000003.1"/>
</dbReference>
<evidence type="ECO:0000313" key="1">
    <source>
        <dbReference type="EMBL" id="NHN25204.1"/>
    </source>
</evidence>
<dbReference type="Proteomes" id="UP000817854">
    <property type="component" value="Unassembled WGS sequence"/>
</dbReference>
<accession>A0ABX0IQX4</accession>
<reference evidence="1" key="1">
    <citation type="submission" date="2019-05" db="EMBL/GenBank/DDBJ databases">
        <authorList>
            <person name="Lianzixin W."/>
        </authorList>
    </citation>
    <scope>NUCLEOTIDE SEQUENCE</scope>
    <source>
        <strain evidence="1">EC11</strain>
    </source>
</reference>
<name>A0ABX0IQX4_9FLAO</name>
<keyword evidence="2" id="KW-1185">Reference proteome</keyword>
<gene>
    <name evidence="1" type="ORF">FIA58_005880</name>
</gene>
<dbReference type="NCBIfam" id="TIGR01200">
    <property type="entry name" value="GLPGLI"/>
    <property type="match status" value="1"/>
</dbReference>
<protein>
    <submittedName>
        <fullName evidence="1">GLPGLI family protein</fullName>
    </submittedName>
</protein>
<dbReference type="Pfam" id="PF09697">
    <property type="entry name" value="Porph_ging"/>
    <property type="match status" value="1"/>
</dbReference>
<sequence>MKTLFIAFLLFFQLSYSQSEITLKVQYNEFIAQHPKIVMKNIGALYMSKDFSFYKVEPIESEKKSEIEDGQTIILDSNEKDFLFSEIIVNNKEKTLTETLYENLFLKKHYAVKENLSVMKWEILDDEKKINNYLCKSAQITFRGRSYTAWYTEQIPIFSGPWKFNGLPGLILSVSDKKGIYKWEVKSITYPYKGKEIDLKKININNPKFKSISYKDFDIKRIKAINEKIEMIRARNANRTENKASYSYSTFLEKEPTNEWRTKFFFD</sequence>
<organism evidence="1 2">
    <name type="scientific">Flavobacterium jejuense</name>
    <dbReference type="NCBI Taxonomy" id="1544455"/>
    <lineage>
        <taxon>Bacteria</taxon>
        <taxon>Pseudomonadati</taxon>
        <taxon>Bacteroidota</taxon>
        <taxon>Flavobacteriia</taxon>
        <taxon>Flavobacteriales</taxon>
        <taxon>Flavobacteriaceae</taxon>
        <taxon>Flavobacterium</taxon>
    </lineage>
</organism>
<dbReference type="InterPro" id="IPR005901">
    <property type="entry name" value="GLPGLI"/>
</dbReference>